<dbReference type="Pfam" id="PF13577">
    <property type="entry name" value="SnoaL_4"/>
    <property type="match status" value="1"/>
</dbReference>
<dbReference type="SUPFAM" id="SSF54427">
    <property type="entry name" value="NTF2-like"/>
    <property type="match status" value="1"/>
</dbReference>
<dbReference type="InterPro" id="IPR037401">
    <property type="entry name" value="SnoaL-like"/>
</dbReference>
<evidence type="ECO:0000313" key="2">
    <source>
        <dbReference type="EMBL" id="GAA1686500.1"/>
    </source>
</evidence>
<sequence length="179" mass="20967">MNADDVLEIEQLKYFYEQAYAVHRHEEIPHIFSQTDPLFDIAGDTVTGFDDIRRKFSDLAKVSPREDSFHTGWQICTPLIDIEDDRAQARIIAPTFGYLVLNFSPELFSPPYSVRAAFEIWDDLLVREHGAWRIRELHARFMMAQPIWVWDAERDDTYATRREMHLVEHPFPRGGASAR</sequence>
<gene>
    <name evidence="2" type="ORF">GCM10009807_32700</name>
</gene>
<dbReference type="Proteomes" id="UP001500596">
    <property type="component" value="Unassembled WGS sequence"/>
</dbReference>
<reference evidence="3" key="1">
    <citation type="journal article" date="2019" name="Int. J. Syst. Evol. Microbiol.">
        <title>The Global Catalogue of Microorganisms (GCM) 10K type strain sequencing project: providing services to taxonomists for standard genome sequencing and annotation.</title>
        <authorList>
            <consortium name="The Broad Institute Genomics Platform"/>
            <consortium name="The Broad Institute Genome Sequencing Center for Infectious Disease"/>
            <person name="Wu L."/>
            <person name="Ma J."/>
        </authorList>
    </citation>
    <scope>NUCLEOTIDE SEQUENCE [LARGE SCALE GENOMIC DNA]</scope>
    <source>
        <strain evidence="3">JCM 15575</strain>
    </source>
</reference>
<dbReference type="InterPro" id="IPR032710">
    <property type="entry name" value="NTF2-like_dom_sf"/>
</dbReference>
<comment type="caution">
    <text evidence="2">The sequence shown here is derived from an EMBL/GenBank/DDBJ whole genome shotgun (WGS) entry which is preliminary data.</text>
</comment>
<proteinExistence type="predicted"/>
<evidence type="ECO:0000259" key="1">
    <source>
        <dbReference type="Pfam" id="PF13577"/>
    </source>
</evidence>
<dbReference type="EMBL" id="BAAAPK010000003">
    <property type="protein sequence ID" value="GAA1686500.1"/>
    <property type="molecule type" value="Genomic_DNA"/>
</dbReference>
<keyword evidence="3" id="KW-1185">Reference proteome</keyword>
<dbReference type="Gene3D" id="3.10.450.50">
    <property type="match status" value="1"/>
</dbReference>
<dbReference type="RefSeq" id="WP_344056083.1">
    <property type="nucleotide sequence ID" value="NZ_BAAAPK010000003.1"/>
</dbReference>
<organism evidence="2 3">
    <name type="scientific">Microbacterium lacus</name>
    <dbReference type="NCBI Taxonomy" id="415217"/>
    <lineage>
        <taxon>Bacteria</taxon>
        <taxon>Bacillati</taxon>
        <taxon>Actinomycetota</taxon>
        <taxon>Actinomycetes</taxon>
        <taxon>Micrococcales</taxon>
        <taxon>Microbacteriaceae</taxon>
        <taxon>Microbacterium</taxon>
    </lineage>
</organism>
<accession>A0ABP4TDQ7</accession>
<feature type="domain" description="SnoaL-like" evidence="1">
    <location>
        <begin position="3"/>
        <end position="137"/>
    </location>
</feature>
<protein>
    <recommendedName>
        <fullName evidence="1">SnoaL-like domain-containing protein</fullName>
    </recommendedName>
</protein>
<evidence type="ECO:0000313" key="3">
    <source>
        <dbReference type="Proteomes" id="UP001500596"/>
    </source>
</evidence>
<name>A0ABP4TDQ7_9MICO</name>